<name>A0A2P8HRT0_CHINA</name>
<dbReference type="OrthoDB" id="123418at2"/>
<evidence type="ECO:0000313" key="2">
    <source>
        <dbReference type="EMBL" id="PSL48923.1"/>
    </source>
</evidence>
<evidence type="ECO:0000313" key="3">
    <source>
        <dbReference type="Proteomes" id="UP000240971"/>
    </source>
</evidence>
<protein>
    <submittedName>
        <fullName evidence="2">Uncharacterized protein</fullName>
    </submittedName>
</protein>
<organism evidence="2 3">
    <name type="scientific">Chitinophaga niastensis</name>
    <dbReference type="NCBI Taxonomy" id="536980"/>
    <lineage>
        <taxon>Bacteria</taxon>
        <taxon>Pseudomonadati</taxon>
        <taxon>Bacteroidota</taxon>
        <taxon>Chitinophagia</taxon>
        <taxon>Chitinophagales</taxon>
        <taxon>Chitinophagaceae</taxon>
        <taxon>Chitinophaga</taxon>
    </lineage>
</organism>
<reference evidence="2 3" key="1">
    <citation type="submission" date="2018-03" db="EMBL/GenBank/DDBJ databases">
        <title>Genomic Encyclopedia of Archaeal and Bacterial Type Strains, Phase II (KMG-II): from individual species to whole genera.</title>
        <authorList>
            <person name="Goeker M."/>
        </authorList>
    </citation>
    <scope>NUCLEOTIDE SEQUENCE [LARGE SCALE GENOMIC DNA]</scope>
    <source>
        <strain evidence="2 3">DSM 24859</strain>
    </source>
</reference>
<dbReference type="RefSeq" id="WP_106526194.1">
    <property type="nucleotide sequence ID" value="NZ_PYAW01000001.1"/>
</dbReference>
<feature type="transmembrane region" description="Helical" evidence="1">
    <location>
        <begin position="44"/>
        <end position="63"/>
    </location>
</feature>
<feature type="transmembrane region" description="Helical" evidence="1">
    <location>
        <begin position="140"/>
        <end position="159"/>
    </location>
</feature>
<dbReference type="EMBL" id="PYAW01000001">
    <property type="protein sequence ID" value="PSL48923.1"/>
    <property type="molecule type" value="Genomic_DNA"/>
</dbReference>
<evidence type="ECO:0000256" key="1">
    <source>
        <dbReference type="SAM" id="Phobius"/>
    </source>
</evidence>
<comment type="caution">
    <text evidence="2">The sequence shown here is derived from an EMBL/GenBank/DDBJ whole genome shotgun (WGS) entry which is preliminary data.</text>
</comment>
<gene>
    <name evidence="2" type="ORF">CLV51_101253</name>
</gene>
<keyword evidence="1" id="KW-0472">Membrane</keyword>
<proteinExistence type="predicted"/>
<accession>A0A2P8HRT0</accession>
<keyword evidence="3" id="KW-1185">Reference proteome</keyword>
<dbReference type="AlphaFoldDB" id="A0A2P8HRT0"/>
<feature type="transmembrane region" description="Helical" evidence="1">
    <location>
        <begin position="90"/>
        <end position="109"/>
    </location>
</feature>
<keyword evidence="1" id="KW-1133">Transmembrane helix</keyword>
<feature type="transmembrane region" description="Helical" evidence="1">
    <location>
        <begin position="17"/>
        <end position="38"/>
    </location>
</feature>
<feature type="transmembrane region" description="Helical" evidence="1">
    <location>
        <begin position="115"/>
        <end position="133"/>
    </location>
</feature>
<sequence length="196" mass="21494">MNYSATANGSKKQLESVLGGLSLMIISTIVWVIIGEVTLHGRDYWLIGALFTLIVLSFLVFYAKFHSMAKKLPEEPVVANGDEKAKSKRFTIIFIAEGVGILVIKNVLANTGHDNWFIASIALIVGMHFFPLAKVFNRKFDYFMGAFVCLVAIVGFMLISKGFPTYVTTPIISTGCALATSAYGTMMILKGNKIRP</sequence>
<feature type="transmembrane region" description="Helical" evidence="1">
    <location>
        <begin position="171"/>
        <end position="189"/>
    </location>
</feature>
<keyword evidence="1" id="KW-0812">Transmembrane</keyword>
<dbReference type="Proteomes" id="UP000240971">
    <property type="component" value="Unassembled WGS sequence"/>
</dbReference>